<evidence type="ECO:0000256" key="3">
    <source>
        <dbReference type="ARBA" id="ARBA00022801"/>
    </source>
</evidence>
<evidence type="ECO:0000256" key="1">
    <source>
        <dbReference type="ARBA" id="ARBA00004236"/>
    </source>
</evidence>
<keyword evidence="8" id="KW-0624">Polysaccharide degradation</keyword>
<dbReference type="GO" id="GO:0071555">
    <property type="term" value="P:cell wall organization"/>
    <property type="evidence" value="ECO:0007669"/>
    <property type="project" value="UniProtKB-KW"/>
</dbReference>
<accession>A0A1H2IGP8</accession>
<dbReference type="GO" id="GO:0000272">
    <property type="term" value="P:polysaccharide catabolic process"/>
    <property type="evidence" value="ECO:0007669"/>
    <property type="project" value="UniProtKB-KW"/>
</dbReference>
<dbReference type="PANTHER" id="PTHR16631:SF17">
    <property type="entry name" value="GLUCAN ENDO-1,3-BETA-GLUCOSIDASE BTGC"/>
    <property type="match status" value="1"/>
</dbReference>
<dbReference type="STRING" id="1245526.SAMN05216580_2996"/>
<dbReference type="InterPro" id="IPR017853">
    <property type="entry name" value="GH"/>
</dbReference>
<feature type="transmembrane region" description="Helical" evidence="12">
    <location>
        <begin position="413"/>
        <end position="433"/>
    </location>
</feature>
<evidence type="ECO:0000256" key="8">
    <source>
        <dbReference type="ARBA" id="ARBA00023326"/>
    </source>
</evidence>
<evidence type="ECO:0000256" key="5">
    <source>
        <dbReference type="ARBA" id="ARBA00023180"/>
    </source>
</evidence>
<keyword evidence="14" id="KW-1185">Reference proteome</keyword>
<keyword evidence="6" id="KW-0119">Carbohydrate metabolism</keyword>
<dbReference type="Gene3D" id="3.20.20.80">
    <property type="entry name" value="Glycosidases"/>
    <property type="match status" value="1"/>
</dbReference>
<dbReference type="Proteomes" id="UP000243063">
    <property type="component" value="Chromosome I"/>
</dbReference>
<protein>
    <recommendedName>
        <fullName evidence="11">Endo-1,3-beta-glucanase btgC</fullName>
    </recommendedName>
    <alternativeName>
        <fullName evidence="10">Laminarinase btgC</fullName>
    </alternativeName>
</protein>
<dbReference type="SUPFAM" id="SSF51445">
    <property type="entry name" value="(Trans)glycosidases"/>
    <property type="match status" value="1"/>
</dbReference>
<evidence type="ECO:0000256" key="9">
    <source>
        <dbReference type="ARBA" id="ARBA00037649"/>
    </source>
</evidence>
<keyword evidence="12" id="KW-0812">Transmembrane</keyword>
<evidence type="ECO:0000256" key="12">
    <source>
        <dbReference type="SAM" id="Phobius"/>
    </source>
</evidence>
<feature type="transmembrane region" description="Helical" evidence="12">
    <location>
        <begin position="464"/>
        <end position="480"/>
    </location>
</feature>
<keyword evidence="3" id="KW-0378">Hydrolase</keyword>
<sequence>MPTFSRYLLALLCVLAALAGLWYSLGRDQHLAAAPQAGTRLQCTSYSPFDHDQSPFDLPLEIRRERMEADVALLAERFDCLRTYSVTGLEALPDIARQHGMRLMIGAWVSRDTKATREEIEGLVRTANAHPDVVEAVIVGNEALLRREISARRLVALIEEVKSRVAQPVTYADVWEFWLRHPQVGPAVDFVTIHLLPYWEDDPTGIDAALAQVEKVHARFERLYSKPIFVGETGWPSQGRQREDALPSRVNEARFIRGFIDLAEQHRWQYNLIEAFDQPWKRISEGTVGGYWGLFDAHRQDKGILAGPVSNLPDWPRWLAVSGLLLIAGLALAGRPHRPGADWQLPLLTGLGAASLGLWLQQTTLDSRHLGEWLWHGALAVLNLLVAARLLLAVNPAEHGWRARLGRWLEARAAWWLLAAGLAGAWLMLALVFDPRYRSFPSAALLLPALAYLLHPCRGPRTELGLLAVLLGIGLPPLLWQETLLNLQALGWAVVALSLLLALWRSRAPSVADTCRAAAAA</sequence>
<dbReference type="EMBL" id="LT629780">
    <property type="protein sequence ID" value="SDU43282.1"/>
    <property type="molecule type" value="Genomic_DNA"/>
</dbReference>
<dbReference type="GO" id="GO:0005886">
    <property type="term" value="C:plasma membrane"/>
    <property type="evidence" value="ECO:0007669"/>
    <property type="project" value="UniProtKB-SubCell"/>
</dbReference>
<name>A0A1H2IGP8_9GAMM</name>
<evidence type="ECO:0000256" key="10">
    <source>
        <dbReference type="ARBA" id="ARBA00042373"/>
    </source>
</evidence>
<keyword evidence="12" id="KW-1133">Transmembrane helix</keyword>
<feature type="transmembrane region" description="Helical" evidence="12">
    <location>
        <begin position="373"/>
        <end position="392"/>
    </location>
</feature>
<feature type="transmembrane region" description="Helical" evidence="12">
    <location>
        <begin position="486"/>
        <end position="504"/>
    </location>
</feature>
<keyword evidence="5" id="KW-0325">Glycoprotein</keyword>
<organism evidence="13 14">
    <name type="scientific">Geopseudomonas guangdongensis</name>
    <dbReference type="NCBI Taxonomy" id="1245526"/>
    <lineage>
        <taxon>Bacteria</taxon>
        <taxon>Pseudomonadati</taxon>
        <taxon>Pseudomonadota</taxon>
        <taxon>Gammaproteobacteria</taxon>
        <taxon>Pseudomonadales</taxon>
        <taxon>Pseudomonadaceae</taxon>
        <taxon>Geopseudomonas</taxon>
    </lineage>
</organism>
<proteinExistence type="predicted"/>
<reference evidence="14" key="1">
    <citation type="submission" date="2016-10" db="EMBL/GenBank/DDBJ databases">
        <authorList>
            <person name="Varghese N."/>
            <person name="Submissions S."/>
        </authorList>
    </citation>
    <scope>NUCLEOTIDE SEQUENCE [LARGE SCALE GENOMIC DNA]</scope>
    <source>
        <strain evidence="14">CCTCC 2012022</strain>
    </source>
</reference>
<dbReference type="RefSeq" id="WP_090216099.1">
    <property type="nucleotide sequence ID" value="NZ_LT629780.1"/>
</dbReference>
<evidence type="ECO:0000256" key="2">
    <source>
        <dbReference type="ARBA" id="ARBA00022475"/>
    </source>
</evidence>
<comment type="subcellular location">
    <subcellularLocation>
        <location evidence="1">Cell membrane</location>
    </subcellularLocation>
</comment>
<evidence type="ECO:0000256" key="6">
    <source>
        <dbReference type="ARBA" id="ARBA00023277"/>
    </source>
</evidence>
<keyword evidence="4 12" id="KW-0472">Membrane</keyword>
<gene>
    <name evidence="13" type="ORF">SAMN05216580_2996</name>
</gene>
<evidence type="ECO:0000256" key="7">
    <source>
        <dbReference type="ARBA" id="ARBA00023316"/>
    </source>
</evidence>
<dbReference type="OrthoDB" id="9806824at2"/>
<comment type="function">
    <text evidence="9">Glucanases play a role in cell expansion during growth, in cell-cell fusion during mating, and in spore release during sporulation. This enzyme may be involved in beta-glucan degradation. Active on laminarin and lichenan.</text>
</comment>
<dbReference type="AlphaFoldDB" id="A0A1H2IGP8"/>
<evidence type="ECO:0000256" key="11">
    <source>
        <dbReference type="ARBA" id="ARBA00043078"/>
    </source>
</evidence>
<evidence type="ECO:0000256" key="4">
    <source>
        <dbReference type="ARBA" id="ARBA00023136"/>
    </source>
</evidence>
<dbReference type="PANTHER" id="PTHR16631">
    <property type="entry name" value="GLUCAN 1,3-BETA-GLUCOSIDASE"/>
    <property type="match status" value="1"/>
</dbReference>
<dbReference type="InterPro" id="IPR050732">
    <property type="entry name" value="Beta-glucan_modifiers"/>
</dbReference>
<evidence type="ECO:0000313" key="13">
    <source>
        <dbReference type="EMBL" id="SDU43282.1"/>
    </source>
</evidence>
<feature type="transmembrane region" description="Helical" evidence="12">
    <location>
        <begin position="439"/>
        <end position="457"/>
    </location>
</feature>
<dbReference type="GO" id="GO:0016787">
    <property type="term" value="F:hydrolase activity"/>
    <property type="evidence" value="ECO:0007669"/>
    <property type="project" value="UniProtKB-KW"/>
</dbReference>
<keyword evidence="2" id="KW-1003">Cell membrane</keyword>
<evidence type="ECO:0000313" key="14">
    <source>
        <dbReference type="Proteomes" id="UP000243063"/>
    </source>
</evidence>
<keyword evidence="7" id="KW-0961">Cell wall biogenesis/degradation</keyword>